<accession>A0A378T9L3</accession>
<dbReference type="EMBL" id="UGQT01000001">
    <property type="protein sequence ID" value="STZ57459.1"/>
    <property type="molecule type" value="Genomic_DNA"/>
</dbReference>
<dbReference type="Proteomes" id="UP000254978">
    <property type="component" value="Unassembled WGS sequence"/>
</dbReference>
<dbReference type="RefSeq" id="WP_163908258.1">
    <property type="nucleotide sequence ID" value="NZ_AP022600.1"/>
</dbReference>
<protein>
    <submittedName>
        <fullName evidence="1">Uncharacterized protein</fullName>
    </submittedName>
</protein>
<proteinExistence type="predicted"/>
<name>A0A378T9L3_9MYCO</name>
<sequence length="53" mass="6050">MSHVQPGMNVARQRRKITQLIADAPDTAHVVHLDRILSLFDKNSVLNEMTKRP</sequence>
<gene>
    <name evidence="1" type="ORF">NCTC10821_00959</name>
</gene>
<organism evidence="1 2">
    <name type="scientific">Mycolicibacterium tokaiense</name>
    <dbReference type="NCBI Taxonomy" id="39695"/>
    <lineage>
        <taxon>Bacteria</taxon>
        <taxon>Bacillati</taxon>
        <taxon>Actinomycetota</taxon>
        <taxon>Actinomycetes</taxon>
        <taxon>Mycobacteriales</taxon>
        <taxon>Mycobacteriaceae</taxon>
        <taxon>Mycolicibacterium</taxon>
    </lineage>
</organism>
<dbReference type="AlphaFoldDB" id="A0A378T9L3"/>
<reference evidence="1 2" key="1">
    <citation type="submission" date="2018-06" db="EMBL/GenBank/DDBJ databases">
        <authorList>
            <consortium name="Pathogen Informatics"/>
            <person name="Doyle S."/>
        </authorList>
    </citation>
    <scope>NUCLEOTIDE SEQUENCE [LARGE SCALE GENOMIC DNA]</scope>
    <source>
        <strain evidence="1 2">NCTC10821</strain>
    </source>
</reference>
<evidence type="ECO:0000313" key="2">
    <source>
        <dbReference type="Proteomes" id="UP000254978"/>
    </source>
</evidence>
<evidence type="ECO:0000313" key="1">
    <source>
        <dbReference type="EMBL" id="STZ57459.1"/>
    </source>
</evidence>
<keyword evidence="2" id="KW-1185">Reference proteome</keyword>